<name>A0ABT8ZRJ7_9SPHN</name>
<protein>
    <submittedName>
        <fullName evidence="2">Nitrate reductase molybdenum cofactor assembly chaperone</fullName>
    </submittedName>
</protein>
<evidence type="ECO:0000256" key="1">
    <source>
        <dbReference type="ARBA" id="ARBA00023063"/>
    </source>
</evidence>
<proteinExistence type="predicted"/>
<comment type="caution">
    <text evidence="2">The sequence shown here is derived from an EMBL/GenBank/DDBJ whole genome shotgun (WGS) entry which is preliminary data.</text>
</comment>
<gene>
    <name evidence="2" type="primary">narJ</name>
    <name evidence="2" type="ORF">Q4610_19015</name>
</gene>
<dbReference type="EMBL" id="JAUQOM010000016">
    <property type="protein sequence ID" value="MDO7837140.1"/>
    <property type="molecule type" value="Genomic_DNA"/>
</dbReference>
<sequence>MRHTLLILSHLLRYPSEAMQQAAPELVAALELDGVLESGQIEEVKPLVQALIDDELLDLQEGYSSLFDRGRALSLHLFEHVHGESRDRGQAMVDLRDRYEARGLEIAANELPDYLPLFLEYLSVLPTEQALEELSQPGVVIAALAQRLAEKGTPWAAPMQVLSGLAGASADELAIVPPDDPDDLAALDKAWAEEQVRFDAPAAPAAPDAACPQAAAMVARFGSLNLSRSEVHG</sequence>
<dbReference type="InterPro" id="IPR036411">
    <property type="entry name" value="TorD-like_sf"/>
</dbReference>
<evidence type="ECO:0000313" key="3">
    <source>
        <dbReference type="Proteomes" id="UP001176471"/>
    </source>
</evidence>
<keyword evidence="3" id="KW-1185">Reference proteome</keyword>
<dbReference type="Gene3D" id="1.10.3480.10">
    <property type="entry name" value="TorD-like"/>
    <property type="match status" value="1"/>
</dbReference>
<reference evidence="2" key="1">
    <citation type="submission" date="2023-07" db="EMBL/GenBank/DDBJ databases">
        <title>Bacterial whole genome sequence for Sphingobium sp. HBC34.</title>
        <authorList>
            <person name="Le V."/>
            <person name="Ko S.-R."/>
            <person name="Ahn C.-Y."/>
            <person name="Oh H.-M."/>
        </authorList>
    </citation>
    <scope>NUCLEOTIDE SEQUENCE</scope>
    <source>
        <strain evidence="2">HBC34</strain>
    </source>
</reference>
<dbReference type="InterPro" id="IPR020945">
    <property type="entry name" value="DMSO/NO3_reduct_chaperone"/>
</dbReference>
<accession>A0ABT8ZRJ7</accession>
<dbReference type="SUPFAM" id="SSF89155">
    <property type="entry name" value="TorD-like"/>
    <property type="match status" value="1"/>
</dbReference>
<evidence type="ECO:0000313" key="2">
    <source>
        <dbReference type="EMBL" id="MDO7837140.1"/>
    </source>
</evidence>
<dbReference type="NCBIfam" id="TIGR00684">
    <property type="entry name" value="narJ"/>
    <property type="match status" value="1"/>
</dbReference>
<dbReference type="PANTHER" id="PTHR43680:SF2">
    <property type="entry name" value="NITRATE REDUCTASE MOLYBDENUM COFACTOR ASSEMBLY CHAPERONE NARJ"/>
    <property type="match status" value="1"/>
</dbReference>
<dbReference type="RefSeq" id="WP_304537445.1">
    <property type="nucleotide sequence ID" value="NZ_JAUQOM010000016.1"/>
</dbReference>
<dbReference type="Proteomes" id="UP001176471">
    <property type="component" value="Unassembled WGS sequence"/>
</dbReference>
<keyword evidence="1" id="KW-0534">Nitrate assimilation</keyword>
<organism evidence="2 3">
    <name type="scientific">Sphingobium cyanobacteriorum</name>
    <dbReference type="NCBI Taxonomy" id="3063954"/>
    <lineage>
        <taxon>Bacteria</taxon>
        <taxon>Pseudomonadati</taxon>
        <taxon>Pseudomonadota</taxon>
        <taxon>Alphaproteobacteria</taxon>
        <taxon>Sphingomonadales</taxon>
        <taxon>Sphingomonadaceae</taxon>
        <taxon>Sphingobium</taxon>
    </lineage>
</organism>
<dbReference type="Pfam" id="PF02613">
    <property type="entry name" value="Nitrate_red_del"/>
    <property type="match status" value="1"/>
</dbReference>
<dbReference type="InterPro" id="IPR003765">
    <property type="entry name" value="NO3_reductase_chaperone_NarJ"/>
</dbReference>
<dbReference type="PANTHER" id="PTHR43680">
    <property type="entry name" value="NITRATE REDUCTASE MOLYBDENUM COFACTOR ASSEMBLY CHAPERONE"/>
    <property type="match status" value="1"/>
</dbReference>